<protein>
    <submittedName>
        <fullName evidence="3">Uncharacterized protein</fullName>
    </submittedName>
</protein>
<reference evidence="3" key="1">
    <citation type="submission" date="2016-05" db="EMBL/GenBank/DDBJ databases">
        <authorList>
            <person name="Lavstsen T."/>
            <person name="Jespersen J.S."/>
        </authorList>
    </citation>
    <scope>NUCLEOTIDE SEQUENCE [LARGE SCALE GENOMIC DNA]</scope>
</reference>
<evidence type="ECO:0000313" key="4">
    <source>
        <dbReference type="Proteomes" id="UP000078550"/>
    </source>
</evidence>
<keyword evidence="5" id="KW-1185">Reference proteome</keyword>
<evidence type="ECO:0000256" key="1">
    <source>
        <dbReference type="SAM" id="MobiDB-lite"/>
    </source>
</evidence>
<dbReference type="Proteomes" id="UP000078555">
    <property type="component" value="Unassembled WGS sequence"/>
</dbReference>
<gene>
    <name evidence="2" type="ORF">POVWA1_013380</name>
    <name evidence="3" type="ORF">POVWA2_013590</name>
</gene>
<organism evidence="3 4">
    <name type="scientific">Plasmodium ovale wallikeri</name>
    <dbReference type="NCBI Taxonomy" id="864142"/>
    <lineage>
        <taxon>Eukaryota</taxon>
        <taxon>Sar</taxon>
        <taxon>Alveolata</taxon>
        <taxon>Apicomplexa</taxon>
        <taxon>Aconoidasida</taxon>
        <taxon>Haemosporida</taxon>
        <taxon>Plasmodiidae</taxon>
        <taxon>Plasmodium</taxon>
        <taxon>Plasmodium (Plasmodium)</taxon>
    </lineage>
</organism>
<dbReference type="AlphaFoldDB" id="A0A1A8YNN4"/>
<name>A0A1A8YNN4_PLAOA</name>
<evidence type="ECO:0000313" key="5">
    <source>
        <dbReference type="Proteomes" id="UP000078555"/>
    </source>
</evidence>
<dbReference type="Proteomes" id="UP000078550">
    <property type="component" value="Unassembled WGS sequence"/>
</dbReference>
<accession>A0A1A8YNN4</accession>
<dbReference type="EMBL" id="FLRE01000054">
    <property type="protein sequence ID" value="SBT33205.1"/>
    <property type="molecule type" value="Genomic_DNA"/>
</dbReference>
<dbReference type="EMBL" id="FLRD01000042">
    <property type="protein sequence ID" value="SBT32710.1"/>
    <property type="molecule type" value="Genomic_DNA"/>
</dbReference>
<evidence type="ECO:0000313" key="3">
    <source>
        <dbReference type="EMBL" id="SBT33205.1"/>
    </source>
</evidence>
<proteinExistence type="predicted"/>
<reference evidence="4 5" key="2">
    <citation type="submission" date="2016-05" db="EMBL/GenBank/DDBJ databases">
        <authorList>
            <person name="Naeem Raeece"/>
        </authorList>
    </citation>
    <scope>NUCLEOTIDE SEQUENCE [LARGE SCALE GENOMIC DNA]</scope>
</reference>
<sequence>MAYKIKNKRNPHCSPSIIRNRKNSDANLLFVARQAYRVDKRGDRLDERGNHLDERGNRLDERGDHLDERTF</sequence>
<feature type="region of interest" description="Disordered" evidence="1">
    <location>
        <begin position="40"/>
        <end position="71"/>
    </location>
</feature>
<evidence type="ECO:0000313" key="2">
    <source>
        <dbReference type="EMBL" id="SBT32710.1"/>
    </source>
</evidence>